<dbReference type="PROSITE" id="PS51257">
    <property type="entry name" value="PROKAR_LIPOPROTEIN"/>
    <property type="match status" value="1"/>
</dbReference>
<keyword evidence="1" id="KW-0732">Signal</keyword>
<evidence type="ECO:0008006" key="4">
    <source>
        <dbReference type="Google" id="ProtNLM"/>
    </source>
</evidence>
<dbReference type="EMBL" id="CP042476">
    <property type="protein sequence ID" value="QED36808.1"/>
    <property type="molecule type" value="Genomic_DNA"/>
</dbReference>
<feature type="chain" id="PRO_5022766828" description="META domain-containing protein" evidence="1">
    <location>
        <begin position="20"/>
        <end position="125"/>
    </location>
</feature>
<evidence type="ECO:0000256" key="1">
    <source>
        <dbReference type="SAM" id="SignalP"/>
    </source>
</evidence>
<sequence>MKARIFILFLLATISISCTNDGDNPETKIDGNYSGIFERNGTTSNVELTFTNGTFTGQTEVEKFPAICKGTYSISGNKITFYNTCPWTAEFDWTLILSGEWDFNLNNKTLILKGPNGDKYTLTQQ</sequence>
<reference evidence="2 3" key="1">
    <citation type="submission" date="2019-08" db="EMBL/GenBank/DDBJ databases">
        <title>Antarcticibacterium arcticum sp. nov., a bacterium isolated from marine sediment of the Canadian Beaufort Sea.</title>
        <authorList>
            <person name="Lee Y.M."/>
            <person name="Baek K."/>
            <person name="Lee D.-H."/>
            <person name="Shin S.C."/>
            <person name="Jin Y.K."/>
            <person name="Park Y."/>
        </authorList>
    </citation>
    <scope>NUCLEOTIDE SEQUENCE [LARGE SCALE GENOMIC DNA]</scope>
    <source>
        <strain evidence="2 3">PAMC 28998</strain>
    </source>
</reference>
<evidence type="ECO:0000313" key="3">
    <source>
        <dbReference type="Proteomes" id="UP000321954"/>
    </source>
</evidence>
<dbReference type="AlphaFoldDB" id="A0A5B8YIE7"/>
<dbReference type="Proteomes" id="UP000321954">
    <property type="component" value="Chromosome"/>
</dbReference>
<name>A0A5B8YIE7_9FLAO</name>
<accession>A0A5B8YIE7</accession>
<gene>
    <name evidence="2" type="ORF">FK178_03370</name>
</gene>
<dbReference type="OrthoDB" id="708590at2"/>
<feature type="signal peptide" evidence="1">
    <location>
        <begin position="1"/>
        <end position="19"/>
    </location>
</feature>
<protein>
    <recommendedName>
        <fullName evidence="4">META domain-containing protein</fullName>
    </recommendedName>
</protein>
<evidence type="ECO:0000313" key="2">
    <source>
        <dbReference type="EMBL" id="QED36808.1"/>
    </source>
</evidence>
<organism evidence="2 3">
    <name type="scientific">Antarcticibacterium arcticum</name>
    <dbReference type="NCBI Taxonomy" id="2585771"/>
    <lineage>
        <taxon>Bacteria</taxon>
        <taxon>Pseudomonadati</taxon>
        <taxon>Bacteroidota</taxon>
        <taxon>Flavobacteriia</taxon>
        <taxon>Flavobacteriales</taxon>
        <taxon>Flavobacteriaceae</taxon>
        <taxon>Antarcticibacterium</taxon>
    </lineage>
</organism>
<dbReference type="RefSeq" id="WP_146830995.1">
    <property type="nucleotide sequence ID" value="NZ_CP042476.1"/>
</dbReference>
<proteinExistence type="predicted"/>
<keyword evidence="3" id="KW-1185">Reference proteome</keyword>
<dbReference type="KEGG" id="anp:FK178_03370"/>